<comment type="caution">
    <text evidence="2">The sequence shown here is derived from an EMBL/GenBank/DDBJ whole genome shotgun (WGS) entry which is preliminary data.</text>
</comment>
<feature type="domain" description="HD-GYP" evidence="1">
    <location>
        <begin position="157"/>
        <end position="366"/>
    </location>
</feature>
<organism evidence="2 3">
    <name type="scientific">Vibrio owensii CAIM 1854 = LMG 25443</name>
    <dbReference type="NCBI Taxonomy" id="1229493"/>
    <lineage>
        <taxon>Bacteria</taxon>
        <taxon>Pseudomonadati</taxon>
        <taxon>Pseudomonadota</taxon>
        <taxon>Gammaproteobacteria</taxon>
        <taxon>Vibrionales</taxon>
        <taxon>Vibrionaceae</taxon>
        <taxon>Vibrio</taxon>
    </lineage>
</organism>
<dbReference type="InterPro" id="IPR029016">
    <property type="entry name" value="GAF-like_dom_sf"/>
</dbReference>
<dbReference type="GO" id="GO:0008081">
    <property type="term" value="F:phosphoric diester hydrolase activity"/>
    <property type="evidence" value="ECO:0007669"/>
    <property type="project" value="UniProtKB-ARBA"/>
</dbReference>
<gene>
    <name evidence="2" type="ORF">H735_03925</name>
</gene>
<dbReference type="CDD" id="cd00077">
    <property type="entry name" value="HDc"/>
    <property type="match status" value="1"/>
</dbReference>
<dbReference type="PANTHER" id="PTHR45228:SF1">
    <property type="entry name" value="CYCLIC DI-GMP PHOSPHODIESTERASE TM_0186"/>
    <property type="match status" value="1"/>
</dbReference>
<dbReference type="PANTHER" id="PTHR45228">
    <property type="entry name" value="CYCLIC DI-GMP PHOSPHODIESTERASE TM_0186-RELATED"/>
    <property type="match status" value="1"/>
</dbReference>
<dbReference type="EMBL" id="JPRD01000008">
    <property type="protein sequence ID" value="KIF54203.1"/>
    <property type="molecule type" value="Genomic_DNA"/>
</dbReference>
<reference evidence="2 3" key="1">
    <citation type="submission" date="2014-07" db="EMBL/GenBank/DDBJ databases">
        <title>Unique and conserved regions in Vibrio harveyi and related species in comparison with the shrimp pathogen Vibrio harveyi CAIM 1792.</title>
        <authorList>
            <person name="Espinoza-Valles I."/>
            <person name="Vora G."/>
            <person name="Leekitcharoenphon P."/>
            <person name="Ussery D."/>
            <person name="Hoj L."/>
            <person name="Gomez-Gil B."/>
        </authorList>
    </citation>
    <scope>NUCLEOTIDE SEQUENCE [LARGE SCALE GENOMIC DNA]</scope>
    <source>
        <strain evidence="3">CAIM 1854 / LMG 25443</strain>
    </source>
</reference>
<dbReference type="Proteomes" id="UP000031586">
    <property type="component" value="Unassembled WGS sequence"/>
</dbReference>
<dbReference type="AlphaFoldDB" id="A0A0C1VW04"/>
<evidence type="ECO:0000313" key="3">
    <source>
        <dbReference type="Proteomes" id="UP000031586"/>
    </source>
</evidence>
<evidence type="ECO:0000313" key="2">
    <source>
        <dbReference type="EMBL" id="KIF54203.1"/>
    </source>
</evidence>
<dbReference type="Pfam" id="PF13487">
    <property type="entry name" value="HD_5"/>
    <property type="match status" value="1"/>
</dbReference>
<accession>A0A0C1VW04</accession>
<dbReference type="SUPFAM" id="SSF55781">
    <property type="entry name" value="GAF domain-like"/>
    <property type="match status" value="1"/>
</dbReference>
<name>A0A0C1VW04_9VIBR</name>
<dbReference type="InterPro" id="IPR052020">
    <property type="entry name" value="Cyclic_di-GMP/3'3'-cGAMP_PDE"/>
</dbReference>
<dbReference type="PROSITE" id="PS51832">
    <property type="entry name" value="HD_GYP"/>
    <property type="match status" value="1"/>
</dbReference>
<dbReference type="Gene3D" id="1.10.3210.10">
    <property type="entry name" value="Hypothetical protein af1432"/>
    <property type="match status" value="1"/>
</dbReference>
<protein>
    <submittedName>
        <fullName evidence="2">C-di-GMP phosphodiesterase</fullName>
    </submittedName>
</protein>
<dbReference type="InterPro" id="IPR037522">
    <property type="entry name" value="HD_GYP_dom"/>
</dbReference>
<dbReference type="Gene3D" id="3.30.450.40">
    <property type="match status" value="1"/>
</dbReference>
<dbReference type="RefSeq" id="WP_027726673.1">
    <property type="nucleotide sequence ID" value="NZ_BAOH01000034.1"/>
</dbReference>
<dbReference type="PATRIC" id="fig|1229493.5.peg.5706"/>
<sequence length="374" mass="42577">MAHRSFYPFAKPLNEQMQTLKNRMQAHLPCVDRVSFAKYHPKQGMLKSFAESEFDTWCLAHHEAPLRKLHNLSIAADNAIPRLVNDLYDINHCPRIQTLLKEGYHSSVAVPCYDRQTFTGFVFLNSIQPNAFSAEALNGLKPYFEMVQFAVESEDHVVNAIELLAERMQCLMPGYSPEVYSHSKRMGMYAQLIATQLADTYQFSDEVVEQIGMFTRYHALSDIKLPADIVCNRRCVNAEQEALLTEHIEQCVESADNIVARIGNPVHPSVTLFQQIISYQHENLDGSGYPHGLEHSGIPIAAQIAAVANVFDVMTTHHPYRQAWSIPYALLELEKRVYQGLLSRECVNALREHQGYLKQIIHKYPEHYAGMGLM</sequence>
<dbReference type="InterPro" id="IPR003607">
    <property type="entry name" value="HD/PDEase_dom"/>
</dbReference>
<proteinExistence type="predicted"/>
<evidence type="ECO:0000259" key="1">
    <source>
        <dbReference type="PROSITE" id="PS51832"/>
    </source>
</evidence>
<dbReference type="SUPFAM" id="SSF109604">
    <property type="entry name" value="HD-domain/PDEase-like"/>
    <property type="match status" value="1"/>
</dbReference>